<name>A0ABV6Y9E1_9HYPH</name>
<evidence type="ECO:0000259" key="5">
    <source>
        <dbReference type="PROSITE" id="PS50931"/>
    </source>
</evidence>
<feature type="domain" description="HTH lysR-type" evidence="5">
    <location>
        <begin position="4"/>
        <end position="61"/>
    </location>
</feature>
<dbReference type="InterPro" id="IPR036390">
    <property type="entry name" value="WH_DNA-bd_sf"/>
</dbReference>
<dbReference type="Proteomes" id="UP001593940">
    <property type="component" value="Unassembled WGS sequence"/>
</dbReference>
<dbReference type="PANTHER" id="PTHR30537:SF1">
    <property type="entry name" value="HTH-TYPE TRANSCRIPTIONAL REGULATOR PGRR"/>
    <property type="match status" value="1"/>
</dbReference>
<evidence type="ECO:0000256" key="4">
    <source>
        <dbReference type="ARBA" id="ARBA00023163"/>
    </source>
</evidence>
<dbReference type="EMBL" id="JBHOMY010000032">
    <property type="protein sequence ID" value="MFC1457805.1"/>
    <property type="molecule type" value="Genomic_DNA"/>
</dbReference>
<dbReference type="InterPro" id="IPR005119">
    <property type="entry name" value="LysR_subst-bd"/>
</dbReference>
<reference evidence="6 7" key="1">
    <citation type="submission" date="2024-09" db="EMBL/GenBank/DDBJ databases">
        <title>Nodulacao em especies de Leguminosae Basais da Amazonia e Caracterizacao dos Rizobios e Bacterias Associadas aos Nodulos.</title>
        <authorList>
            <person name="Jambeiro I.C.A."/>
            <person name="Lopes I.S."/>
            <person name="Aguiar E.R.G.R."/>
            <person name="Santos A.F.J."/>
            <person name="Dos Santos J.M.F."/>
            <person name="Gross E."/>
        </authorList>
    </citation>
    <scope>NUCLEOTIDE SEQUENCE [LARGE SCALE GENOMIC DNA]</scope>
    <source>
        <strain evidence="6 7">BRUESC1165</strain>
    </source>
</reference>
<evidence type="ECO:0000256" key="3">
    <source>
        <dbReference type="ARBA" id="ARBA00023125"/>
    </source>
</evidence>
<evidence type="ECO:0000313" key="7">
    <source>
        <dbReference type="Proteomes" id="UP001593940"/>
    </source>
</evidence>
<dbReference type="InterPro" id="IPR058163">
    <property type="entry name" value="LysR-type_TF_proteobact-type"/>
</dbReference>
<proteinExistence type="inferred from homology"/>
<dbReference type="RefSeq" id="WP_377030010.1">
    <property type="nucleotide sequence ID" value="NZ_JBHOMY010000032.1"/>
</dbReference>
<dbReference type="PANTHER" id="PTHR30537">
    <property type="entry name" value="HTH-TYPE TRANSCRIPTIONAL REGULATOR"/>
    <property type="match status" value="1"/>
</dbReference>
<sequence length="312" mass="34576">MKSIDIGDLEVFAAIARSGSFRKAATVRGVSASALSQTMRLLEERLGVRLLNRTTRSIALTQAGERLLGRLVPALDQVQEAVDEINSFRQTPSGTVRINAPAPAVEHILAPLINSFLKEYPEISLEIISDAAKVDIVAEGFDAGVRFGKQLARDMIAVPLGPSLRYVVVGSPDYFAKYGAPQNPADLLTHVCIRQRFPGGTIFTWEFEKARKKETITPEGRLTLNDARHITQAAVDGLGLARVLEDFVRPLLSDHRLVEVLADWSPRIPSWYLYYPSRRHTPVALRVFLDFIRRNSHSNPANADQAIPNQMS</sequence>
<accession>A0ABV6Y9E1</accession>
<dbReference type="Pfam" id="PF03466">
    <property type="entry name" value="LysR_substrate"/>
    <property type="match status" value="1"/>
</dbReference>
<dbReference type="SUPFAM" id="SSF53850">
    <property type="entry name" value="Periplasmic binding protein-like II"/>
    <property type="match status" value="1"/>
</dbReference>
<keyword evidence="4" id="KW-0804">Transcription</keyword>
<keyword evidence="2" id="KW-0805">Transcription regulation</keyword>
<dbReference type="InterPro" id="IPR036388">
    <property type="entry name" value="WH-like_DNA-bd_sf"/>
</dbReference>
<dbReference type="CDD" id="cd08474">
    <property type="entry name" value="PBP2_CrgA_like_5"/>
    <property type="match status" value="1"/>
</dbReference>
<dbReference type="SUPFAM" id="SSF46785">
    <property type="entry name" value="Winged helix' DNA-binding domain"/>
    <property type="match status" value="1"/>
</dbReference>
<dbReference type="Pfam" id="PF00126">
    <property type="entry name" value="HTH_1"/>
    <property type="match status" value="1"/>
</dbReference>
<evidence type="ECO:0000256" key="1">
    <source>
        <dbReference type="ARBA" id="ARBA00009437"/>
    </source>
</evidence>
<keyword evidence="7" id="KW-1185">Reference proteome</keyword>
<organism evidence="6 7">
    <name type="scientific">Microvirga arabica</name>
    <dbReference type="NCBI Taxonomy" id="1128671"/>
    <lineage>
        <taxon>Bacteria</taxon>
        <taxon>Pseudomonadati</taxon>
        <taxon>Pseudomonadota</taxon>
        <taxon>Alphaproteobacteria</taxon>
        <taxon>Hyphomicrobiales</taxon>
        <taxon>Methylobacteriaceae</taxon>
        <taxon>Microvirga</taxon>
    </lineage>
</organism>
<dbReference type="Gene3D" id="3.40.190.290">
    <property type="match status" value="1"/>
</dbReference>
<gene>
    <name evidence="6" type="ORF">ACETIH_13965</name>
</gene>
<dbReference type="Gene3D" id="1.10.10.10">
    <property type="entry name" value="Winged helix-like DNA-binding domain superfamily/Winged helix DNA-binding domain"/>
    <property type="match status" value="1"/>
</dbReference>
<keyword evidence="3" id="KW-0238">DNA-binding</keyword>
<dbReference type="PROSITE" id="PS50931">
    <property type="entry name" value="HTH_LYSR"/>
    <property type="match status" value="1"/>
</dbReference>
<dbReference type="InterPro" id="IPR000847">
    <property type="entry name" value="LysR_HTH_N"/>
</dbReference>
<protein>
    <submittedName>
        <fullName evidence="6">LysR substrate-binding domain-containing protein</fullName>
    </submittedName>
</protein>
<evidence type="ECO:0000313" key="6">
    <source>
        <dbReference type="EMBL" id="MFC1457805.1"/>
    </source>
</evidence>
<comment type="caution">
    <text evidence="6">The sequence shown here is derived from an EMBL/GenBank/DDBJ whole genome shotgun (WGS) entry which is preliminary data.</text>
</comment>
<comment type="similarity">
    <text evidence="1">Belongs to the LysR transcriptional regulatory family.</text>
</comment>
<evidence type="ECO:0000256" key="2">
    <source>
        <dbReference type="ARBA" id="ARBA00023015"/>
    </source>
</evidence>